<accession>A0A9K3DA01</accession>
<dbReference type="InterPro" id="IPR002073">
    <property type="entry name" value="PDEase_catalytic_dom"/>
</dbReference>
<name>A0A9K3DA01_9EUKA</name>
<evidence type="ECO:0000313" key="3">
    <source>
        <dbReference type="Proteomes" id="UP000265618"/>
    </source>
</evidence>
<dbReference type="AlphaFoldDB" id="A0A9K3DA01"/>
<proteinExistence type="predicted"/>
<keyword evidence="3" id="KW-1185">Reference proteome</keyword>
<reference evidence="2 3" key="1">
    <citation type="journal article" date="2018" name="PLoS ONE">
        <title>The draft genome of Kipferlia bialata reveals reductive genome evolution in fornicate parasites.</title>
        <authorList>
            <person name="Tanifuji G."/>
            <person name="Takabayashi S."/>
            <person name="Kume K."/>
            <person name="Takagi M."/>
            <person name="Nakayama T."/>
            <person name="Kamikawa R."/>
            <person name="Inagaki Y."/>
            <person name="Hashimoto T."/>
        </authorList>
    </citation>
    <scope>NUCLEOTIDE SEQUENCE [LARGE SCALE GENOMIC DNA]</scope>
    <source>
        <strain evidence="2">NY0173</strain>
    </source>
</reference>
<feature type="domain" description="PDEase" evidence="1">
    <location>
        <begin position="22"/>
        <end position="111"/>
    </location>
</feature>
<dbReference type="Pfam" id="PF00233">
    <property type="entry name" value="PDEase_I"/>
    <property type="match status" value="1"/>
</dbReference>
<dbReference type="GO" id="GO:0004114">
    <property type="term" value="F:3',5'-cyclic-nucleotide phosphodiesterase activity"/>
    <property type="evidence" value="ECO:0007669"/>
    <property type="project" value="InterPro"/>
</dbReference>
<organism evidence="2 3">
    <name type="scientific">Kipferlia bialata</name>
    <dbReference type="NCBI Taxonomy" id="797122"/>
    <lineage>
        <taxon>Eukaryota</taxon>
        <taxon>Metamonada</taxon>
        <taxon>Carpediemonas-like organisms</taxon>
        <taxon>Kipferlia</taxon>
    </lineage>
</organism>
<comment type="caution">
    <text evidence="2">The sequence shown here is derived from an EMBL/GenBank/DDBJ whole genome shotgun (WGS) entry which is preliminary data.</text>
</comment>
<dbReference type="EMBL" id="BDIP01006963">
    <property type="protein sequence ID" value="GIQ90982.1"/>
    <property type="molecule type" value="Genomic_DNA"/>
</dbReference>
<feature type="non-terminal residue" evidence="2">
    <location>
        <position position="1"/>
    </location>
</feature>
<sequence>TSTETLMPSAILQSLSDCGRVQMLVAQTIVSLATLTNACRPWPVAERFGRRHQRERFGNGDVLRRAGLRVPPHKDSTTGDPRQTTGICQVAFIDTHLLPMLKEARRLFHREGAQEVVAVLDTLTGGGHDT</sequence>
<protein>
    <recommendedName>
        <fullName evidence="1">PDEase domain-containing protein</fullName>
    </recommendedName>
</protein>
<dbReference type="Gene3D" id="1.10.1300.10">
    <property type="entry name" value="3'5'-cyclic nucleotide phosphodiesterase, catalytic domain"/>
    <property type="match status" value="1"/>
</dbReference>
<evidence type="ECO:0000313" key="2">
    <source>
        <dbReference type="EMBL" id="GIQ90982.1"/>
    </source>
</evidence>
<gene>
    <name evidence="2" type="ORF">KIPB_014006</name>
</gene>
<evidence type="ECO:0000259" key="1">
    <source>
        <dbReference type="Pfam" id="PF00233"/>
    </source>
</evidence>
<dbReference type="InterPro" id="IPR036971">
    <property type="entry name" value="PDEase_catalytic_dom_sf"/>
</dbReference>
<dbReference type="Proteomes" id="UP000265618">
    <property type="component" value="Unassembled WGS sequence"/>
</dbReference>
<dbReference type="SUPFAM" id="SSF109604">
    <property type="entry name" value="HD-domain/PDEase-like"/>
    <property type="match status" value="1"/>
</dbReference>
<dbReference type="GO" id="GO:0007165">
    <property type="term" value="P:signal transduction"/>
    <property type="evidence" value="ECO:0007669"/>
    <property type="project" value="InterPro"/>
</dbReference>